<evidence type="ECO:0000313" key="2">
    <source>
        <dbReference type="Proteomes" id="UP000024635"/>
    </source>
</evidence>
<gene>
    <name evidence="1" type="primary">Acey_s0213.g2289</name>
    <name evidence="1" type="synonym">Acey-C50F7.3</name>
    <name evidence="1" type="ORF">Y032_0213g2289</name>
</gene>
<protein>
    <recommendedName>
        <fullName evidence="3">PDZ domain-containing protein</fullName>
    </recommendedName>
</protein>
<dbReference type="Proteomes" id="UP000024635">
    <property type="component" value="Unassembled WGS sequence"/>
</dbReference>
<accession>A0A016SKG4</accession>
<dbReference type="AlphaFoldDB" id="A0A016SKG4"/>
<evidence type="ECO:0000313" key="1">
    <source>
        <dbReference type="EMBL" id="EYB90852.1"/>
    </source>
</evidence>
<sequence>MISLLDTVAGDNATKFQLGLIIKKDTIIGVKWDSPCLGLLQSGDILHSINKEIFSDEPGKNREVLSKMIQSGGKFTINVIRFKRRPTMKPIIPKGYECMEGYEYEWTMLYLMRGMTLGLDVRLIDGKLSLTQRNVREDGSKKLEEPTAGLWFFRFPGRAVRLYTITTRTRYSSSRSVRGFVDPNGNPKMNRKEECLSITRELAPYRELLF</sequence>
<dbReference type="EMBL" id="JARK01001549">
    <property type="protein sequence ID" value="EYB90852.1"/>
    <property type="molecule type" value="Genomic_DNA"/>
</dbReference>
<dbReference type="OrthoDB" id="5847145at2759"/>
<keyword evidence="2" id="KW-1185">Reference proteome</keyword>
<organism evidence="1 2">
    <name type="scientific">Ancylostoma ceylanicum</name>
    <dbReference type="NCBI Taxonomy" id="53326"/>
    <lineage>
        <taxon>Eukaryota</taxon>
        <taxon>Metazoa</taxon>
        <taxon>Ecdysozoa</taxon>
        <taxon>Nematoda</taxon>
        <taxon>Chromadorea</taxon>
        <taxon>Rhabditida</taxon>
        <taxon>Rhabditina</taxon>
        <taxon>Rhabditomorpha</taxon>
        <taxon>Strongyloidea</taxon>
        <taxon>Ancylostomatidae</taxon>
        <taxon>Ancylostomatinae</taxon>
        <taxon>Ancylostoma</taxon>
    </lineage>
</organism>
<evidence type="ECO:0008006" key="3">
    <source>
        <dbReference type="Google" id="ProtNLM"/>
    </source>
</evidence>
<name>A0A016SKG4_9BILA</name>
<comment type="caution">
    <text evidence="1">The sequence shown here is derived from an EMBL/GenBank/DDBJ whole genome shotgun (WGS) entry which is preliminary data.</text>
</comment>
<proteinExistence type="predicted"/>
<reference evidence="2" key="1">
    <citation type="journal article" date="2015" name="Nat. Genet.">
        <title>The genome and transcriptome of the zoonotic hookworm Ancylostoma ceylanicum identify infection-specific gene families.</title>
        <authorList>
            <person name="Schwarz E.M."/>
            <person name="Hu Y."/>
            <person name="Antoshechkin I."/>
            <person name="Miller M.M."/>
            <person name="Sternberg P.W."/>
            <person name="Aroian R.V."/>
        </authorList>
    </citation>
    <scope>NUCLEOTIDE SEQUENCE</scope>
    <source>
        <strain evidence="2">HY135</strain>
    </source>
</reference>